<dbReference type="InterPro" id="IPR016639">
    <property type="entry name" value="GST_Omega/GSH"/>
</dbReference>
<evidence type="ECO:0000313" key="2">
    <source>
        <dbReference type="EMBL" id="NMM92880.1"/>
    </source>
</evidence>
<dbReference type="GO" id="GO:0005737">
    <property type="term" value="C:cytoplasm"/>
    <property type="evidence" value="ECO:0007669"/>
    <property type="project" value="TreeGrafter"/>
</dbReference>
<comment type="caution">
    <text evidence="2">The sequence shown here is derived from an EMBL/GenBank/DDBJ whole genome shotgun (WGS) entry which is preliminary data.</text>
</comment>
<reference evidence="2 3" key="1">
    <citation type="submission" date="2020-02" db="EMBL/GenBank/DDBJ databases">
        <title>Characterization of phylogenetic diversity of novel bifidobacterial species isolated in Czech ZOOs.</title>
        <authorList>
            <person name="Lugli G.A."/>
            <person name="Vera N.B."/>
            <person name="Ventura M."/>
        </authorList>
    </citation>
    <scope>NUCLEOTIDE SEQUENCE [LARGE SCALE GENOMIC DNA]</scope>
    <source>
        <strain evidence="2 3">DSM 109957</strain>
    </source>
</reference>
<keyword evidence="2" id="KW-0808">Transferase</keyword>
<organism evidence="2 3">
    <name type="scientific">Bifidobacterium oedipodis</name>
    <dbReference type="NCBI Taxonomy" id="2675322"/>
    <lineage>
        <taxon>Bacteria</taxon>
        <taxon>Bacillati</taxon>
        <taxon>Actinomycetota</taxon>
        <taxon>Actinomycetes</taxon>
        <taxon>Bifidobacteriales</taxon>
        <taxon>Bifidobacteriaceae</taxon>
        <taxon>Bifidobacterium</taxon>
    </lineage>
</organism>
<feature type="region of interest" description="Disordered" evidence="1">
    <location>
        <begin position="19"/>
        <end position="44"/>
    </location>
</feature>
<dbReference type="Proteomes" id="UP000532194">
    <property type="component" value="Unassembled WGS sequence"/>
</dbReference>
<dbReference type="AlphaFoldDB" id="A0A7Y0HQG6"/>
<dbReference type="GO" id="GO:0004364">
    <property type="term" value="F:glutathione transferase activity"/>
    <property type="evidence" value="ECO:0007669"/>
    <property type="project" value="InterPro"/>
</dbReference>
<protein>
    <submittedName>
        <fullName evidence="2">Glutathione S-transferase</fullName>
    </submittedName>
</protein>
<keyword evidence="3" id="KW-1185">Reference proteome</keyword>
<dbReference type="Gene3D" id="3.40.30.10">
    <property type="entry name" value="Glutaredoxin"/>
    <property type="match status" value="1"/>
</dbReference>
<dbReference type="PANTHER" id="PTHR32419:SF6">
    <property type="entry name" value="GLUTATHIONE S-TRANSFERASE OMEGA-LIKE 1-RELATED"/>
    <property type="match status" value="1"/>
</dbReference>
<evidence type="ECO:0000313" key="3">
    <source>
        <dbReference type="Proteomes" id="UP000532194"/>
    </source>
</evidence>
<dbReference type="InterPro" id="IPR036282">
    <property type="entry name" value="Glutathione-S-Trfase_C_sf"/>
</dbReference>
<gene>
    <name evidence="2" type="ORF">G1C95_0065</name>
</gene>
<evidence type="ECO:0000256" key="1">
    <source>
        <dbReference type="SAM" id="MobiDB-lite"/>
    </source>
</evidence>
<dbReference type="RefSeq" id="WP_205832649.1">
    <property type="nucleotide sequence ID" value="NZ_JAAIII010000001.1"/>
</dbReference>
<sequence>MTNILHFNAGDSNACGVRAHRAATADPQGRNRPAEETTVEQTPDGAFRRQRNEFTVRFGDQPGQAPAEPGRYHVLGATGCGWNRRQRIVIRLLGLWDVFTPEIIYGRDANGWKLTNVPGGVAEKFGYTRLNDAYRATDPNYQGRATSPTVIDMTNGKVVTNNYHILSNDLETAFKPFHKPDAPDLYPEALRQEIDLLNQQIFDDVNNGTYKVNFATSRGAAKAAYEIFKARLFDYDFRLASRRYLFGPNLTDSDVRLFQTLESYEIGYRPEFLESLGLSDDEVVHVWDYPNLFAYARDLFQTPGFIDDQELFDLGYVSDENGNYARDPFSEADKNTSQAVKDQRKALYERWLEPAGRDELSGSAQYSGPGVGGSYELWQFGPESAAQPFQG</sequence>
<dbReference type="PANTHER" id="PTHR32419">
    <property type="entry name" value="GLUTATHIONYL-HYDROQUINONE REDUCTASE"/>
    <property type="match status" value="1"/>
</dbReference>
<dbReference type="EMBL" id="JAAIII010000001">
    <property type="protein sequence ID" value="NMM92880.1"/>
    <property type="molecule type" value="Genomic_DNA"/>
</dbReference>
<dbReference type="SUPFAM" id="SSF47616">
    <property type="entry name" value="GST C-terminal domain-like"/>
    <property type="match status" value="1"/>
</dbReference>
<name>A0A7Y0HQG6_9BIFI</name>
<proteinExistence type="predicted"/>
<accession>A0A7Y0HQG6</accession>
<dbReference type="Gene3D" id="1.20.1050.10">
    <property type="match status" value="1"/>
</dbReference>